<keyword evidence="16" id="KW-1185">Reference proteome</keyword>
<dbReference type="GO" id="GO:0006633">
    <property type="term" value="P:fatty acid biosynthetic process"/>
    <property type="evidence" value="ECO:0007669"/>
    <property type="project" value="UniProtKB-UniRule"/>
</dbReference>
<dbReference type="Proteomes" id="UP000252707">
    <property type="component" value="Unassembled WGS sequence"/>
</dbReference>
<dbReference type="EC" id="2.3.1.179" evidence="3 11"/>
<dbReference type="Gene3D" id="3.40.47.10">
    <property type="match status" value="1"/>
</dbReference>
<dbReference type="PANTHER" id="PTHR11712">
    <property type="entry name" value="POLYKETIDE SYNTHASE-RELATED"/>
    <property type="match status" value="1"/>
</dbReference>
<reference evidence="15 16" key="1">
    <citation type="submission" date="2018-07" db="EMBL/GenBank/DDBJ databases">
        <title>Genomic Encyclopedia of Type Strains, Phase IV (KMG-IV): sequencing the most valuable type-strain genomes for metagenomic binning, comparative biology and taxonomic classification.</title>
        <authorList>
            <person name="Goeker M."/>
        </authorList>
    </citation>
    <scope>NUCLEOTIDE SEQUENCE [LARGE SCALE GENOMIC DNA]</scope>
    <source>
        <strain evidence="15 16">DSM 26407</strain>
    </source>
</reference>
<feature type="active site" description="For beta-ketoacyl synthase activity" evidence="12">
    <location>
        <position position="164"/>
    </location>
</feature>
<dbReference type="InterPro" id="IPR014030">
    <property type="entry name" value="Ketoacyl_synth_N"/>
</dbReference>
<evidence type="ECO:0000256" key="1">
    <source>
        <dbReference type="ARBA" id="ARBA00005194"/>
    </source>
</evidence>
<proteinExistence type="inferred from homology"/>
<keyword evidence="8" id="KW-0443">Lipid metabolism</keyword>
<dbReference type="FunFam" id="3.40.47.10:FF:000009">
    <property type="entry name" value="3-oxoacyl-[acyl-carrier-protein] synthase 2"/>
    <property type="match status" value="1"/>
</dbReference>
<dbReference type="PANTHER" id="PTHR11712:SF336">
    <property type="entry name" value="3-OXOACYL-[ACYL-CARRIER-PROTEIN] SYNTHASE, MITOCHONDRIAL"/>
    <property type="match status" value="1"/>
</dbReference>
<protein>
    <recommendedName>
        <fullName evidence="4 11">3-oxoacyl-[acyl-carrier-protein] synthase 2</fullName>
        <ecNumber evidence="3 11">2.3.1.179</ecNumber>
    </recommendedName>
</protein>
<dbReference type="NCBIfam" id="TIGR03150">
    <property type="entry name" value="fabF"/>
    <property type="match status" value="1"/>
</dbReference>
<gene>
    <name evidence="15" type="ORF">DFQ59_102493</name>
</gene>
<evidence type="ECO:0000256" key="3">
    <source>
        <dbReference type="ARBA" id="ARBA00012356"/>
    </source>
</evidence>
<keyword evidence="9 11" id="KW-0275">Fatty acid biosynthesis</keyword>
<evidence type="ECO:0000256" key="9">
    <source>
        <dbReference type="ARBA" id="ARBA00023160"/>
    </source>
</evidence>
<dbReference type="InterPro" id="IPR000794">
    <property type="entry name" value="Beta-ketoacyl_synthase"/>
</dbReference>
<dbReference type="RefSeq" id="WP_114278953.1">
    <property type="nucleotide sequence ID" value="NZ_QPJY01000002.1"/>
</dbReference>
<organism evidence="15 16">
    <name type="scientific">Thioalbus denitrificans</name>
    <dbReference type="NCBI Taxonomy" id="547122"/>
    <lineage>
        <taxon>Bacteria</taxon>
        <taxon>Pseudomonadati</taxon>
        <taxon>Pseudomonadota</taxon>
        <taxon>Gammaproteobacteria</taxon>
        <taxon>Chromatiales</taxon>
        <taxon>Ectothiorhodospiraceae</taxon>
        <taxon>Thioalbus</taxon>
    </lineage>
</organism>
<evidence type="ECO:0000259" key="14">
    <source>
        <dbReference type="PROSITE" id="PS52004"/>
    </source>
</evidence>
<keyword evidence="6 11" id="KW-0808">Transferase</keyword>
<evidence type="ECO:0000256" key="12">
    <source>
        <dbReference type="PIRSR" id="PIRSR000447-1"/>
    </source>
</evidence>
<dbReference type="Pfam" id="PF00109">
    <property type="entry name" value="ketoacyl-synt"/>
    <property type="match status" value="1"/>
</dbReference>
<keyword evidence="5 11" id="KW-0444">Lipid biosynthesis</keyword>
<dbReference type="GO" id="GO:0005829">
    <property type="term" value="C:cytosol"/>
    <property type="evidence" value="ECO:0007669"/>
    <property type="project" value="TreeGrafter"/>
</dbReference>
<dbReference type="EMBL" id="QPJY01000002">
    <property type="protein sequence ID" value="RCX32140.1"/>
    <property type="molecule type" value="Genomic_DNA"/>
</dbReference>
<dbReference type="InterPro" id="IPR020841">
    <property type="entry name" value="PKS_Beta-ketoAc_synthase_dom"/>
</dbReference>
<dbReference type="NCBIfam" id="NF005589">
    <property type="entry name" value="PRK07314.1"/>
    <property type="match status" value="1"/>
</dbReference>
<comment type="function">
    <text evidence="11">Involved in the type II fatty acid elongation cycle. Catalyzes the elongation of a wide range of acyl-ACP by the addition of two carbons from malonyl-ACP to an acyl acceptor. Can efficiently catalyze the conversion of palmitoleoyl-ACP (cis-hexadec-9-enoyl-ACP) to cis-vaccenoyl-ACP (cis-octadec-11-enoyl-ACP), an essential step in the thermal regulation of fatty acid composition.</text>
</comment>
<keyword evidence="7" id="KW-0276">Fatty acid metabolism</keyword>
<dbReference type="Pfam" id="PF02801">
    <property type="entry name" value="Ketoacyl-synt_C"/>
    <property type="match status" value="1"/>
</dbReference>
<dbReference type="SUPFAM" id="SSF53901">
    <property type="entry name" value="Thiolase-like"/>
    <property type="match status" value="2"/>
</dbReference>
<evidence type="ECO:0000313" key="16">
    <source>
        <dbReference type="Proteomes" id="UP000252707"/>
    </source>
</evidence>
<dbReference type="InterPro" id="IPR014031">
    <property type="entry name" value="Ketoacyl_synth_C"/>
</dbReference>
<dbReference type="OrthoDB" id="9808669at2"/>
<evidence type="ECO:0000256" key="11">
    <source>
        <dbReference type="PIRNR" id="PIRNR000447"/>
    </source>
</evidence>
<evidence type="ECO:0000256" key="7">
    <source>
        <dbReference type="ARBA" id="ARBA00022832"/>
    </source>
</evidence>
<dbReference type="PROSITE" id="PS00606">
    <property type="entry name" value="KS3_1"/>
    <property type="match status" value="1"/>
</dbReference>
<evidence type="ECO:0000256" key="13">
    <source>
        <dbReference type="RuleBase" id="RU003694"/>
    </source>
</evidence>
<dbReference type="UniPathway" id="UPA00094"/>
<comment type="caution">
    <text evidence="15">The sequence shown here is derived from an EMBL/GenBank/DDBJ whole genome shotgun (WGS) entry which is preliminary data.</text>
</comment>
<feature type="domain" description="Ketosynthase family 3 (KS3)" evidence="14">
    <location>
        <begin position="3"/>
        <end position="411"/>
    </location>
</feature>
<evidence type="ECO:0000256" key="5">
    <source>
        <dbReference type="ARBA" id="ARBA00022516"/>
    </source>
</evidence>
<evidence type="ECO:0000256" key="2">
    <source>
        <dbReference type="ARBA" id="ARBA00008467"/>
    </source>
</evidence>
<dbReference type="PROSITE" id="PS52004">
    <property type="entry name" value="KS3_2"/>
    <property type="match status" value="1"/>
</dbReference>
<name>A0A369CDQ7_9GAMM</name>
<evidence type="ECO:0000256" key="6">
    <source>
        <dbReference type="ARBA" id="ARBA00022679"/>
    </source>
</evidence>
<dbReference type="CDD" id="cd00834">
    <property type="entry name" value="KAS_I_II"/>
    <property type="match status" value="1"/>
</dbReference>
<accession>A0A369CDQ7</accession>
<comment type="similarity">
    <text evidence="2 11 13">Belongs to the thiolase-like superfamily. Beta-ketoacyl-ACP synthases family.</text>
</comment>
<dbReference type="NCBIfam" id="NF004970">
    <property type="entry name" value="PRK06333.1"/>
    <property type="match status" value="1"/>
</dbReference>
<comment type="catalytic activity">
    <reaction evidence="11">
        <text>(9Z)-hexadecenoyl-[ACP] + malonyl-[ACP] + H(+) = 3-oxo-(11Z)-octadecenoyl-[ACP] + holo-[ACP] + CO2</text>
        <dbReference type="Rhea" id="RHEA:55040"/>
        <dbReference type="Rhea" id="RHEA-COMP:9623"/>
        <dbReference type="Rhea" id="RHEA-COMP:9685"/>
        <dbReference type="Rhea" id="RHEA-COMP:10800"/>
        <dbReference type="Rhea" id="RHEA-COMP:14074"/>
        <dbReference type="ChEBI" id="CHEBI:15378"/>
        <dbReference type="ChEBI" id="CHEBI:16526"/>
        <dbReference type="ChEBI" id="CHEBI:64479"/>
        <dbReference type="ChEBI" id="CHEBI:78449"/>
        <dbReference type="ChEBI" id="CHEBI:83989"/>
        <dbReference type="ChEBI" id="CHEBI:138538"/>
        <dbReference type="EC" id="2.3.1.179"/>
    </reaction>
</comment>
<dbReference type="InterPro" id="IPR018201">
    <property type="entry name" value="Ketoacyl_synth_AS"/>
</dbReference>
<comment type="catalytic activity">
    <reaction evidence="11">
        <text>a fatty acyl-[ACP] + malonyl-[ACP] + H(+) = a 3-oxoacyl-[ACP] + holo-[ACP] + CO2</text>
        <dbReference type="Rhea" id="RHEA:22836"/>
        <dbReference type="Rhea" id="RHEA-COMP:9623"/>
        <dbReference type="Rhea" id="RHEA-COMP:9685"/>
        <dbReference type="Rhea" id="RHEA-COMP:9916"/>
        <dbReference type="Rhea" id="RHEA-COMP:14125"/>
        <dbReference type="ChEBI" id="CHEBI:15378"/>
        <dbReference type="ChEBI" id="CHEBI:16526"/>
        <dbReference type="ChEBI" id="CHEBI:64479"/>
        <dbReference type="ChEBI" id="CHEBI:78449"/>
        <dbReference type="ChEBI" id="CHEBI:78776"/>
        <dbReference type="ChEBI" id="CHEBI:138651"/>
    </reaction>
</comment>
<dbReference type="SMART" id="SM00825">
    <property type="entry name" value="PKS_KS"/>
    <property type="match status" value="1"/>
</dbReference>
<dbReference type="PIRSF" id="PIRSF000447">
    <property type="entry name" value="KAS_II"/>
    <property type="match status" value="1"/>
</dbReference>
<comment type="pathway">
    <text evidence="1 11">Lipid metabolism; fatty acid biosynthesis.</text>
</comment>
<sequence length="413" mass="43413">MARKRVVVTGLGMVSPLGLSVAESWENALAGKSGIGPIEHFDTSAFSTRFGGSIRNFNVEEYLPPKEAKKMDAFIHYGIAAGVQAVRDSGLEVTEENAHRIGVAIGSGIGGLPAIERNHETYMKSGPRRISPFFVPSAIINMISGNLSIMYGFKGPNIAIVTACTTGTHNIGEAGRIIAYGDADVMIAGGAEMATSPLGLGGFGSARALSTRNDAPEQASRPWDRDRDGFVLSDGGGVVVLEEYEHAKRRGATIYAELVGFGMSGDAYHMTLPPAEGEGAATCMANALRDAGMNPDAVHYVNAHGTSTPAGDVAETRAVKTTFGEHARKLVVNSTKSMTGHLLGAAGAVEAIFSILAIRDQVSPPTINLDNPDAECDLDYVAHTAREMKIDVALSNSFGFGGTNGTLIFRKPD</sequence>
<evidence type="ECO:0000256" key="4">
    <source>
        <dbReference type="ARBA" id="ARBA00014657"/>
    </source>
</evidence>
<dbReference type="GO" id="GO:0004315">
    <property type="term" value="F:3-oxoacyl-[acyl-carrier-protein] synthase activity"/>
    <property type="evidence" value="ECO:0007669"/>
    <property type="project" value="UniProtKB-UniRule"/>
</dbReference>
<evidence type="ECO:0000256" key="8">
    <source>
        <dbReference type="ARBA" id="ARBA00023098"/>
    </source>
</evidence>
<evidence type="ECO:0000313" key="15">
    <source>
        <dbReference type="EMBL" id="RCX32140.1"/>
    </source>
</evidence>
<keyword evidence="10 11" id="KW-0012">Acyltransferase</keyword>
<dbReference type="AlphaFoldDB" id="A0A369CDQ7"/>
<evidence type="ECO:0000256" key="10">
    <source>
        <dbReference type="ARBA" id="ARBA00023315"/>
    </source>
</evidence>
<dbReference type="InterPro" id="IPR016039">
    <property type="entry name" value="Thiolase-like"/>
</dbReference>
<dbReference type="InterPro" id="IPR017568">
    <property type="entry name" value="3-oxoacyl-ACP_synth-2"/>
</dbReference>